<feature type="domain" description="Carbohydrate kinase PfkB" evidence="4">
    <location>
        <begin position="3"/>
        <end position="228"/>
    </location>
</feature>
<evidence type="ECO:0000313" key="5">
    <source>
        <dbReference type="EMBL" id="SVB47983.1"/>
    </source>
</evidence>
<evidence type="ECO:0000259" key="4">
    <source>
        <dbReference type="Pfam" id="PF00294"/>
    </source>
</evidence>
<gene>
    <name evidence="5" type="ORF">METZ01_LOCUS200837</name>
</gene>
<comment type="similarity">
    <text evidence="1">Belongs to the carbohydrate kinase PfkB family.</text>
</comment>
<reference evidence="5" key="1">
    <citation type="submission" date="2018-05" db="EMBL/GenBank/DDBJ databases">
        <authorList>
            <person name="Lanie J.A."/>
            <person name="Ng W.-L."/>
            <person name="Kazmierczak K.M."/>
            <person name="Andrzejewski T.M."/>
            <person name="Davidsen T.M."/>
            <person name="Wayne K.J."/>
            <person name="Tettelin H."/>
            <person name="Glass J.I."/>
            <person name="Rusch D."/>
            <person name="Podicherti R."/>
            <person name="Tsui H.-C.T."/>
            <person name="Winkler M.E."/>
        </authorList>
    </citation>
    <scope>NUCLEOTIDE SEQUENCE</scope>
</reference>
<keyword evidence="3" id="KW-0418">Kinase</keyword>
<feature type="non-terminal residue" evidence="5">
    <location>
        <position position="240"/>
    </location>
</feature>
<proteinExistence type="inferred from homology"/>
<dbReference type="Gene3D" id="3.40.1190.20">
    <property type="match status" value="1"/>
</dbReference>
<name>A0A382EDF4_9ZZZZ</name>
<dbReference type="InterPro" id="IPR011611">
    <property type="entry name" value="PfkB_dom"/>
</dbReference>
<dbReference type="InterPro" id="IPR029056">
    <property type="entry name" value="Ribokinase-like"/>
</dbReference>
<organism evidence="5">
    <name type="scientific">marine metagenome</name>
    <dbReference type="NCBI Taxonomy" id="408172"/>
    <lineage>
        <taxon>unclassified sequences</taxon>
        <taxon>metagenomes</taxon>
        <taxon>ecological metagenomes</taxon>
    </lineage>
</organism>
<dbReference type="PANTHER" id="PTHR43320">
    <property type="entry name" value="SUGAR KINASE"/>
    <property type="match status" value="1"/>
</dbReference>
<keyword evidence="2" id="KW-0808">Transferase</keyword>
<dbReference type="AlphaFoldDB" id="A0A382EDF4"/>
<dbReference type="EMBL" id="UINC01043648">
    <property type="protein sequence ID" value="SVB47983.1"/>
    <property type="molecule type" value="Genomic_DNA"/>
</dbReference>
<dbReference type="Pfam" id="PF00294">
    <property type="entry name" value="PfkB"/>
    <property type="match status" value="1"/>
</dbReference>
<accession>A0A382EDF4</accession>
<dbReference type="InterPro" id="IPR052700">
    <property type="entry name" value="Carb_kinase_PfkB-like"/>
</dbReference>
<evidence type="ECO:0000256" key="2">
    <source>
        <dbReference type="ARBA" id="ARBA00022679"/>
    </source>
</evidence>
<protein>
    <recommendedName>
        <fullName evidence="4">Carbohydrate kinase PfkB domain-containing protein</fullName>
    </recommendedName>
</protein>
<dbReference type="PANTHER" id="PTHR43320:SF2">
    <property type="entry name" value="2-DEHYDRO-3-DEOXYGLUCONOKINASE_2-DEHYDRO-3-DEOXYGALACTONOKINASE"/>
    <property type="match status" value="1"/>
</dbReference>
<dbReference type="CDD" id="cd01166">
    <property type="entry name" value="KdgK"/>
    <property type="match status" value="1"/>
</dbReference>
<dbReference type="SUPFAM" id="SSF53613">
    <property type="entry name" value="Ribokinase-like"/>
    <property type="match status" value="1"/>
</dbReference>
<evidence type="ECO:0000256" key="3">
    <source>
        <dbReference type="ARBA" id="ARBA00022777"/>
    </source>
</evidence>
<dbReference type="GO" id="GO:0016301">
    <property type="term" value="F:kinase activity"/>
    <property type="evidence" value="ECO:0007669"/>
    <property type="project" value="UniProtKB-KW"/>
</dbReference>
<evidence type="ECO:0000256" key="1">
    <source>
        <dbReference type="ARBA" id="ARBA00010688"/>
    </source>
</evidence>
<sequence length="240" mass="26431">MYDLVTFGEAMIRLASPDFMRLENASSLLATAGGAELNVAVNSANIGLKTAWVSRLVDNWSGRFIRNKGRELGVDVSHIIWSDFDGVGHERNGFYHLELGAGPRASSVTYDRGYTAISNIQPGEVNWASIFDGTKWFHLSGITPALSESAAAVSKEALETARSMGLETSYDLNFRSKLWSPEEAQAVNQDLVKFVTVLIGNEEDFEKSLGFKAEGTTEDFAELDPESYKEVVFRVAETYP</sequence>